<dbReference type="EMBL" id="JAUUTY010000006">
    <property type="protein sequence ID" value="KAK1614295.1"/>
    <property type="molecule type" value="Genomic_DNA"/>
</dbReference>
<dbReference type="Proteomes" id="UP001231189">
    <property type="component" value="Unassembled WGS sequence"/>
</dbReference>
<dbReference type="InterPro" id="IPR001810">
    <property type="entry name" value="F-box_dom"/>
</dbReference>
<dbReference type="AlphaFoldDB" id="A0AAD8R3K3"/>
<dbReference type="PANTHER" id="PTHR32133">
    <property type="entry name" value="OS07G0120400 PROTEIN"/>
    <property type="match status" value="1"/>
</dbReference>
<evidence type="ECO:0000313" key="4">
    <source>
        <dbReference type="Proteomes" id="UP001231189"/>
    </source>
</evidence>
<evidence type="ECO:0000256" key="1">
    <source>
        <dbReference type="SAM" id="MobiDB-lite"/>
    </source>
</evidence>
<reference evidence="3" key="1">
    <citation type="submission" date="2023-07" db="EMBL/GenBank/DDBJ databases">
        <title>A chromosome-level genome assembly of Lolium multiflorum.</title>
        <authorList>
            <person name="Chen Y."/>
            <person name="Copetti D."/>
            <person name="Kolliker R."/>
            <person name="Studer B."/>
        </authorList>
    </citation>
    <scope>NUCLEOTIDE SEQUENCE</scope>
    <source>
        <strain evidence="3">02402/16</strain>
        <tissue evidence="3">Leaf</tissue>
    </source>
</reference>
<evidence type="ECO:0000313" key="3">
    <source>
        <dbReference type="EMBL" id="KAK1614295.1"/>
    </source>
</evidence>
<evidence type="ECO:0000259" key="2">
    <source>
        <dbReference type="Pfam" id="PF00646"/>
    </source>
</evidence>
<dbReference type="SUPFAM" id="SSF81383">
    <property type="entry name" value="F-box domain"/>
    <property type="match status" value="1"/>
</dbReference>
<feature type="region of interest" description="Disordered" evidence="1">
    <location>
        <begin position="402"/>
        <end position="478"/>
    </location>
</feature>
<sequence length="785" mass="85730">MTPDLTDDLIDEILLRLPPEDPGSLFRACLVCKRWRGLLTGAAFASRYRHFHRAPPLLGFLENQFLGCWFAAPSSATSPVPPIHPAHRSLDALDARHGLVLLDVSDPRDGLAVWDPLRRRQWDLPFPYLPGSVLGFHAHTYTAAVLCAADGCDHLDCRHAHGDGDGGGPFLVACVCDDDENGTFYASMYSSEASAWSPVTSAEHPAAAAATCLNTKPKLLVGNALYFTCHCEPATVMILRYNVASHGLSIFDGPAASQANYNQYVLVETGDGALGFASVQGSKLSLWSTEASADGRAVTWAQQRAVELETLLPPLAFSAELYLTGFAEGVGVIVLTYAGTFTIELKSGRVKNVPGAASILHAFPYTSFYTPDQAGGIMPYLPMSSSENSEAAQDLLLQQASMEASEVREQGEEGEWEEDDDGEEEGEWKEDDDDEEEGEWTEDDDDEEEGEWAEDDDDEEEGGWKEDDDDEESGEELEKDLEHAHNLFGMWSKAIDIGDFNCAVLLAVSTLQCRFSCHGRLSPKCAYTYYLYGCTLLYKPLPDSKPSSGRDDVENVMPLSDNLDFDLALKMLHIASTILEKCPGSSMEKVKVFSALADVKIMSALGRGSLEREDIDYSLRVCFKALAISEHLIEPDNYWIIKLNISICLIYELASNIGDAVAYCAKAISVCKSRVSNLKNGKEALLLDNGDNASAAEAGSERSALSYELEYLTDMSCKLEKKLEHLEQAIPTPATEASGEPNVGDATSRAASLTPVSDLLELLSTFDPILRKTSCTPIWPELQNV</sequence>
<organism evidence="3 4">
    <name type="scientific">Lolium multiflorum</name>
    <name type="common">Italian ryegrass</name>
    <name type="synonym">Lolium perenne subsp. multiflorum</name>
    <dbReference type="NCBI Taxonomy" id="4521"/>
    <lineage>
        <taxon>Eukaryota</taxon>
        <taxon>Viridiplantae</taxon>
        <taxon>Streptophyta</taxon>
        <taxon>Embryophyta</taxon>
        <taxon>Tracheophyta</taxon>
        <taxon>Spermatophyta</taxon>
        <taxon>Magnoliopsida</taxon>
        <taxon>Liliopsida</taxon>
        <taxon>Poales</taxon>
        <taxon>Poaceae</taxon>
        <taxon>BOP clade</taxon>
        <taxon>Pooideae</taxon>
        <taxon>Poodae</taxon>
        <taxon>Poeae</taxon>
        <taxon>Poeae Chloroplast Group 2 (Poeae type)</taxon>
        <taxon>Loliodinae</taxon>
        <taxon>Loliinae</taxon>
        <taxon>Lolium</taxon>
    </lineage>
</organism>
<feature type="domain" description="F-box" evidence="2">
    <location>
        <begin position="4"/>
        <end position="39"/>
    </location>
</feature>
<protein>
    <recommendedName>
        <fullName evidence="2">F-box domain-containing protein</fullName>
    </recommendedName>
</protein>
<keyword evidence="4" id="KW-1185">Reference proteome</keyword>
<proteinExistence type="predicted"/>
<comment type="caution">
    <text evidence="3">The sequence shown here is derived from an EMBL/GenBank/DDBJ whole genome shotgun (WGS) entry which is preliminary data.</text>
</comment>
<dbReference type="PANTHER" id="PTHR32133:SF309">
    <property type="entry name" value="F-BOX DOMAIN-CONTAINING PROTEIN"/>
    <property type="match status" value="1"/>
</dbReference>
<gene>
    <name evidence="3" type="ORF">QYE76_019812</name>
</gene>
<feature type="compositionally biased region" description="Acidic residues" evidence="1">
    <location>
        <begin position="412"/>
        <end position="478"/>
    </location>
</feature>
<dbReference type="InterPro" id="IPR036047">
    <property type="entry name" value="F-box-like_dom_sf"/>
</dbReference>
<name>A0AAD8R3K3_LOLMU</name>
<accession>A0AAD8R3K3</accession>
<dbReference type="Pfam" id="PF00646">
    <property type="entry name" value="F-box"/>
    <property type="match status" value="1"/>
</dbReference>
<dbReference type="CDD" id="cd22157">
    <property type="entry name" value="F-box_AtFBW1-like"/>
    <property type="match status" value="1"/>
</dbReference>